<protein>
    <recommendedName>
        <fullName evidence="6">Protein ABIL2</fullName>
    </recommendedName>
</protein>
<organism evidence="4 5">
    <name type="scientific">Cannabis sativa</name>
    <name type="common">Hemp</name>
    <name type="synonym">Marijuana</name>
    <dbReference type="NCBI Taxonomy" id="3483"/>
    <lineage>
        <taxon>Eukaryota</taxon>
        <taxon>Viridiplantae</taxon>
        <taxon>Streptophyta</taxon>
        <taxon>Embryophyta</taxon>
        <taxon>Tracheophyta</taxon>
        <taxon>Spermatophyta</taxon>
        <taxon>Magnoliopsida</taxon>
        <taxon>eudicotyledons</taxon>
        <taxon>Gunneridae</taxon>
        <taxon>Pentapetalae</taxon>
        <taxon>rosids</taxon>
        <taxon>fabids</taxon>
        <taxon>Rosales</taxon>
        <taxon>Cannabaceae</taxon>
        <taxon>Cannabis</taxon>
    </lineage>
</organism>
<accession>A0A803PP29</accession>
<comment type="function">
    <text evidence="2">Involved in regulation of actin and microtubule organization. Part of a WAVE complex that activates the Arp2/3 complex.</text>
</comment>
<comment type="similarity">
    <text evidence="1">Belongs to the ABI family.</text>
</comment>
<name>A0A803PP28_CANSA</name>
<dbReference type="OrthoDB" id="1927036at2759"/>
<evidence type="ECO:0000256" key="3">
    <source>
        <dbReference type="SAM" id="MobiDB-lite"/>
    </source>
</evidence>
<evidence type="ECO:0008006" key="6">
    <source>
        <dbReference type="Google" id="ProtNLM"/>
    </source>
</evidence>
<dbReference type="Gene3D" id="6.10.140.1620">
    <property type="match status" value="1"/>
</dbReference>
<accession>A0A803PP28</accession>
<dbReference type="Gramene" id="evm.model.05.2054">
    <property type="protein sequence ID" value="cds.evm.model.05.2054"/>
    <property type="gene ID" value="evm.TU.05.2054"/>
</dbReference>
<feature type="compositionally biased region" description="Basic and acidic residues" evidence="3">
    <location>
        <begin position="255"/>
        <end position="265"/>
    </location>
</feature>
<evidence type="ECO:0000256" key="2">
    <source>
        <dbReference type="ARBA" id="ARBA00025223"/>
    </source>
</evidence>
<feature type="region of interest" description="Disordered" evidence="3">
    <location>
        <begin position="229"/>
        <end position="270"/>
    </location>
</feature>
<feature type="compositionally biased region" description="Polar residues" evidence="3">
    <location>
        <begin position="185"/>
        <end position="203"/>
    </location>
</feature>
<dbReference type="OMA" id="CANYGEL"/>
<reference evidence="4" key="2">
    <citation type="submission" date="2021-03" db="UniProtKB">
        <authorList>
            <consortium name="EnsemblPlants"/>
        </authorList>
    </citation>
    <scope>IDENTIFICATION</scope>
</reference>
<dbReference type="EMBL" id="UZAU01000550">
    <property type="status" value="NOT_ANNOTATED_CDS"/>
    <property type="molecule type" value="Genomic_DNA"/>
</dbReference>
<keyword evidence="5" id="KW-1185">Reference proteome</keyword>
<dbReference type="AlphaFoldDB" id="A0A803PP28"/>
<feature type="compositionally biased region" description="Polar residues" evidence="3">
    <location>
        <begin position="231"/>
        <end position="254"/>
    </location>
</feature>
<dbReference type="PANTHER" id="PTHR10460">
    <property type="entry name" value="ABL INTERACTOR FAMILY MEMBER"/>
    <property type="match status" value="1"/>
</dbReference>
<evidence type="ECO:0000313" key="5">
    <source>
        <dbReference type="Proteomes" id="UP000596661"/>
    </source>
</evidence>
<dbReference type="PANTHER" id="PTHR10460:SF10">
    <property type="entry name" value="PROTEIN ABIL3"/>
    <property type="match status" value="1"/>
</dbReference>
<dbReference type="Proteomes" id="UP000596661">
    <property type="component" value="Chromosome 5"/>
</dbReference>
<feature type="compositionally biased region" description="Basic and acidic residues" evidence="3">
    <location>
        <begin position="172"/>
        <end position="184"/>
    </location>
</feature>
<dbReference type="EnsemblPlants" id="evm.model.05.2054">
    <property type="protein sequence ID" value="cds.evm.model.05.2054"/>
    <property type="gene ID" value="evm.TU.05.2054"/>
</dbReference>
<reference evidence="4 5" key="1">
    <citation type="submission" date="2018-11" db="EMBL/GenBank/DDBJ databases">
        <authorList>
            <person name="Grassa J C."/>
        </authorList>
    </citation>
    <scope>NUCLEOTIDE SEQUENCE [LARGE SCALE GENOMIC DNA]</scope>
</reference>
<dbReference type="EnsemblPlants" id="evm.model.05.2054.1.5bd9b13b">
    <property type="protein sequence ID" value="cds.evm.model.05.2054.1.5bd9b13b"/>
    <property type="gene ID" value="evm.TU.05.2054"/>
</dbReference>
<evidence type="ECO:0000313" key="4">
    <source>
        <dbReference type="EnsemblPlants" id="cds.evm.model.05.2054"/>
    </source>
</evidence>
<proteinExistence type="inferred from homology"/>
<gene>
    <name evidence="4" type="primary">LOC115716202</name>
</gene>
<sequence>MEMLSSSSPQPLHHDELYMQQKMIFSDSLKELKNMRKQLYSAAEYFEVSYRKGDQKQIVVENLKDYAIKAFINTVDHLGSMGDKINKFMDEKNIDVSSVDLKLCSIEQKVRTCQGYTDRGGIFQQSLTLGCSKHHKRYIIPVEATTNAINQSNNMISHSAEDDSVKFHNVKHRDTTAKLNREQRSISAQTPRSSSPKTFQLKRTASIPDMKELSSYHFPVKRSGSVVKRSMTINSSTSKQQYPKESWRSSSMSTRQERDRAKSPELHSGLNKRLLKALVSIRKYRKDATLQKHSNEK</sequence>
<dbReference type="InterPro" id="IPR028457">
    <property type="entry name" value="ABI"/>
</dbReference>
<feature type="region of interest" description="Disordered" evidence="3">
    <location>
        <begin position="172"/>
        <end position="206"/>
    </location>
</feature>
<dbReference type="Gramene" id="evm.model.05.2054.1.5bd9b13b">
    <property type="protein sequence ID" value="cds.evm.model.05.2054.1.5bd9b13b"/>
    <property type="gene ID" value="evm.TU.05.2054"/>
</dbReference>
<evidence type="ECO:0000256" key="1">
    <source>
        <dbReference type="ARBA" id="ARBA00010020"/>
    </source>
</evidence>